<gene>
    <name evidence="9" type="ORF">JZO76_06340</name>
</gene>
<feature type="transmembrane region" description="Helical" evidence="6">
    <location>
        <begin position="92"/>
        <end position="109"/>
    </location>
</feature>
<dbReference type="Proteomes" id="UP000664256">
    <property type="component" value="Unassembled WGS sequence"/>
</dbReference>
<keyword evidence="6" id="KW-0812">Transmembrane</keyword>
<feature type="compositionally biased region" description="Low complexity" evidence="5">
    <location>
        <begin position="66"/>
        <end position="80"/>
    </location>
</feature>
<evidence type="ECO:0000256" key="7">
    <source>
        <dbReference type="SAM" id="SignalP"/>
    </source>
</evidence>
<evidence type="ECO:0000256" key="6">
    <source>
        <dbReference type="SAM" id="Phobius"/>
    </source>
</evidence>
<evidence type="ECO:0000256" key="1">
    <source>
        <dbReference type="ARBA" id="ARBA00022512"/>
    </source>
</evidence>
<keyword evidence="10" id="KW-1185">Reference proteome</keyword>
<keyword evidence="6" id="KW-1133">Transmembrane helix</keyword>
<evidence type="ECO:0000256" key="4">
    <source>
        <dbReference type="ARBA" id="ARBA00023088"/>
    </source>
</evidence>
<evidence type="ECO:0000256" key="3">
    <source>
        <dbReference type="ARBA" id="ARBA00022729"/>
    </source>
</evidence>
<keyword evidence="2" id="KW-0964">Secreted</keyword>
<evidence type="ECO:0000256" key="5">
    <source>
        <dbReference type="SAM" id="MobiDB-lite"/>
    </source>
</evidence>
<comment type="caution">
    <text evidence="9">The sequence shown here is derived from an EMBL/GenBank/DDBJ whole genome shotgun (WGS) entry which is preliminary data.</text>
</comment>
<keyword evidence="3 7" id="KW-0732">Signal</keyword>
<dbReference type="EMBL" id="JAFLVT010000008">
    <property type="protein sequence ID" value="MBO0449154.1"/>
    <property type="molecule type" value="Genomic_DNA"/>
</dbReference>
<proteinExistence type="predicted"/>
<organism evidence="9 10">
    <name type="scientific">Candidatus Enterococcus myersii</name>
    <dbReference type="NCBI Taxonomy" id="2815322"/>
    <lineage>
        <taxon>Bacteria</taxon>
        <taxon>Bacillati</taxon>
        <taxon>Bacillota</taxon>
        <taxon>Bacilli</taxon>
        <taxon>Lactobacillales</taxon>
        <taxon>Enterococcaceae</taxon>
        <taxon>Enterococcus</taxon>
    </lineage>
</organism>
<dbReference type="InterPro" id="IPR019931">
    <property type="entry name" value="LPXTG_anchor"/>
</dbReference>
<name>A0ABS3H6R7_9ENTE</name>
<accession>A0ABS3H6R7</accession>
<evidence type="ECO:0000313" key="10">
    <source>
        <dbReference type="Proteomes" id="UP000664256"/>
    </source>
</evidence>
<feature type="region of interest" description="Disordered" evidence="5">
    <location>
        <begin position="54"/>
        <end position="81"/>
    </location>
</feature>
<feature type="signal peptide" evidence="7">
    <location>
        <begin position="1"/>
        <end position="30"/>
    </location>
</feature>
<feature type="domain" description="Gram-positive cocci surface proteins LPxTG" evidence="8">
    <location>
        <begin position="75"/>
        <end position="116"/>
    </location>
</feature>
<sequence length="119" mass="13226">MKRRFFSLKQNVTTVVIFLAFFASFSVANAEEQGQKSQSVTTEGVIIFEEGTDEVQDSTGQSQSITPVVKPTGTPKPVGKSYPATGEIVKKSLMYLGIGLIALFFLLFWKKRKKEEDKV</sequence>
<protein>
    <submittedName>
        <fullName evidence="9">LPXTG cell wall anchor domain-containing protein</fullName>
    </submittedName>
</protein>
<evidence type="ECO:0000313" key="9">
    <source>
        <dbReference type="EMBL" id="MBO0449154.1"/>
    </source>
</evidence>
<keyword evidence="6" id="KW-0472">Membrane</keyword>
<keyword evidence="1" id="KW-0134">Cell wall</keyword>
<dbReference type="RefSeq" id="WP_206903317.1">
    <property type="nucleotide sequence ID" value="NZ_JAFLVT010000008.1"/>
</dbReference>
<feature type="chain" id="PRO_5045442910" evidence="7">
    <location>
        <begin position="31"/>
        <end position="119"/>
    </location>
</feature>
<keyword evidence="4" id="KW-0572">Peptidoglycan-anchor</keyword>
<dbReference type="NCBIfam" id="TIGR01167">
    <property type="entry name" value="LPXTG_anchor"/>
    <property type="match status" value="1"/>
</dbReference>
<reference evidence="9 10" key="1">
    <citation type="submission" date="2021-03" db="EMBL/GenBank/DDBJ databases">
        <title>Enterococcal diversity collection.</title>
        <authorList>
            <person name="Gilmore M.S."/>
            <person name="Schwartzman J."/>
            <person name="Van Tyne D."/>
            <person name="Martin M."/>
            <person name="Earl A.M."/>
            <person name="Manson A.L."/>
            <person name="Straub T."/>
            <person name="Salamzade R."/>
            <person name="Saavedra J."/>
            <person name="Lebreton F."/>
            <person name="Prichula J."/>
            <person name="Schaufler K."/>
            <person name="Gaca A."/>
            <person name="Sgardioli B."/>
            <person name="Wagenaar J."/>
            <person name="Strong T."/>
        </authorList>
    </citation>
    <scope>NUCLEOTIDE SEQUENCE [LARGE SCALE GENOMIC DNA]</scope>
    <source>
        <strain evidence="9 10">MJM12</strain>
    </source>
</reference>
<evidence type="ECO:0000259" key="8">
    <source>
        <dbReference type="Pfam" id="PF00746"/>
    </source>
</evidence>
<dbReference type="Pfam" id="PF00746">
    <property type="entry name" value="Gram_pos_anchor"/>
    <property type="match status" value="1"/>
</dbReference>
<evidence type="ECO:0000256" key="2">
    <source>
        <dbReference type="ARBA" id="ARBA00022525"/>
    </source>
</evidence>